<sequence>MKKYTIQLDAEQRKLLESLLTGGKAPARIQTHARILLKADQGEQGAGWEDQQIAEALGVGTATVGRVRQRFVEGGLLDALVRRPQPERPEKRKMNGELEAQLVTLACSQTEGGQKRWTMRLLADKLVQLGFVDHISHQTVWVTLKKMNSNRG</sequence>
<reference evidence="5" key="1">
    <citation type="submission" date="2018-12" db="EMBL/GenBank/DDBJ databases">
        <title>Tengunoibacter tsumagoiensis gen. nov., sp. nov., Dictyobacter kobayashii sp. nov., D. alpinus sp. nov., and D. joshuensis sp. nov. and description of Dictyobacteraceae fam. nov. within the order Ktedonobacterales isolated from Tengu-no-mugimeshi.</title>
        <authorList>
            <person name="Wang C.M."/>
            <person name="Zheng Y."/>
            <person name="Sakai Y."/>
            <person name="Toyoda A."/>
            <person name="Minakuchi Y."/>
            <person name="Abe K."/>
            <person name="Yokota A."/>
            <person name="Yabe S."/>
        </authorList>
    </citation>
    <scope>NUCLEOTIDE SEQUENCE [LARGE SCALE GENOMIC DNA]</scope>
    <source>
        <strain evidence="5">Uno16</strain>
    </source>
</reference>
<keyword evidence="5" id="KW-1185">Reference proteome</keyword>
<comment type="caution">
    <text evidence="1">The sequence shown here is derived from an EMBL/GenBank/DDBJ whole genome shotgun (WGS) entry which is preliminary data.</text>
</comment>
<dbReference type="Pfam" id="PF13565">
    <property type="entry name" value="HTH_32"/>
    <property type="match status" value="1"/>
</dbReference>
<dbReference type="InterPro" id="IPR009057">
    <property type="entry name" value="Homeodomain-like_sf"/>
</dbReference>
<dbReference type="EMBL" id="BIFT01000002">
    <property type="protein sequence ID" value="GCE29323.1"/>
    <property type="molecule type" value="Genomic_DNA"/>
</dbReference>
<dbReference type="Proteomes" id="UP000287171">
    <property type="component" value="Unassembled WGS sequence"/>
</dbReference>
<dbReference type="EMBL" id="BIFT01000002">
    <property type="protein sequence ID" value="GCE29419.1"/>
    <property type="molecule type" value="Genomic_DNA"/>
</dbReference>
<dbReference type="EMBL" id="BIFT01000001">
    <property type="protein sequence ID" value="GCE27411.1"/>
    <property type="molecule type" value="Genomic_DNA"/>
</dbReference>
<evidence type="ECO:0000313" key="5">
    <source>
        <dbReference type="Proteomes" id="UP000287171"/>
    </source>
</evidence>
<dbReference type="AlphaFoldDB" id="A0A402B7S4"/>
<dbReference type="EMBL" id="BIFT01000002">
    <property type="protein sequence ID" value="GCE30100.1"/>
    <property type="molecule type" value="Genomic_DNA"/>
</dbReference>
<proteinExistence type="predicted"/>
<evidence type="ECO:0000313" key="1">
    <source>
        <dbReference type="EMBL" id="GCE27411.1"/>
    </source>
</evidence>
<evidence type="ECO:0008006" key="6">
    <source>
        <dbReference type="Google" id="ProtNLM"/>
    </source>
</evidence>
<name>A0A402B7S4_9CHLR</name>
<reference evidence="1" key="2">
    <citation type="journal article" date="2019" name="Int. J. Syst. Evol. Microbiol.">
        <title>Tengunoibacter tsumagoiensis gen. nov., sp. nov., Dictyobacter kobayashii sp. nov., Dictyobacter alpinus sp. nov., and description of Dictyobacteraceae fam. nov. within the order Ktedonobacterales isolated from Tengu-no-mugimeshi, a soil-like granular mass of micro-organisms, and emended descriptions of the genera Ktedonobacter and Dictyobacter.</title>
        <authorList>
            <person name="Wang C."/>
            <person name="Zheng Y."/>
            <person name="Sakai Y."/>
            <person name="Toyoda A."/>
            <person name="Minakuchi Y."/>
            <person name="Abe K."/>
            <person name="Yokota A."/>
            <person name="Yabe S."/>
        </authorList>
    </citation>
    <scope>NUCLEOTIDE SEQUENCE</scope>
    <source>
        <strain evidence="1">Uno16</strain>
    </source>
</reference>
<evidence type="ECO:0000313" key="2">
    <source>
        <dbReference type="EMBL" id="GCE29323.1"/>
    </source>
</evidence>
<protein>
    <recommendedName>
        <fullName evidence="6">Transposase</fullName>
    </recommendedName>
</protein>
<evidence type="ECO:0000313" key="3">
    <source>
        <dbReference type="EMBL" id="GCE29419.1"/>
    </source>
</evidence>
<accession>A0A402B7S4</accession>
<organism evidence="1 5">
    <name type="scientific">Dictyobacter alpinus</name>
    <dbReference type="NCBI Taxonomy" id="2014873"/>
    <lineage>
        <taxon>Bacteria</taxon>
        <taxon>Bacillati</taxon>
        <taxon>Chloroflexota</taxon>
        <taxon>Ktedonobacteria</taxon>
        <taxon>Ktedonobacterales</taxon>
        <taxon>Dictyobacteraceae</taxon>
        <taxon>Dictyobacter</taxon>
    </lineage>
</organism>
<dbReference type="SUPFAM" id="SSF46689">
    <property type="entry name" value="Homeodomain-like"/>
    <property type="match status" value="1"/>
</dbReference>
<gene>
    <name evidence="1" type="ORF">KDA_28950</name>
    <name evidence="2" type="ORF">KDA_48070</name>
    <name evidence="3" type="ORF">KDA_49030</name>
    <name evidence="4" type="ORF">KDA_55840</name>
</gene>
<evidence type="ECO:0000313" key="4">
    <source>
        <dbReference type="EMBL" id="GCE30100.1"/>
    </source>
</evidence>